<dbReference type="GO" id="GO:0005634">
    <property type="term" value="C:nucleus"/>
    <property type="evidence" value="ECO:0007669"/>
    <property type="project" value="UniProtKB-SubCell"/>
</dbReference>
<dbReference type="Ensembl" id="ENSDLAT00005083064.1">
    <property type="protein sequence ID" value="ENSDLAP00005083983.1"/>
    <property type="gene ID" value="ENSDLAG00005034599.1"/>
</dbReference>
<dbReference type="Proteomes" id="UP000694389">
    <property type="component" value="Unassembled WGS sequence"/>
</dbReference>
<evidence type="ECO:0000256" key="4">
    <source>
        <dbReference type="ARBA" id="ARBA00023125"/>
    </source>
</evidence>
<dbReference type="Gene3D" id="3.90.1460.10">
    <property type="entry name" value="GTF2I-like"/>
    <property type="match status" value="1"/>
</dbReference>
<evidence type="ECO:0000256" key="1">
    <source>
        <dbReference type="ARBA" id="ARBA00004123"/>
    </source>
</evidence>
<dbReference type="GeneTree" id="ENSGT00660000097092"/>
<comment type="subcellular location">
    <subcellularLocation>
        <location evidence="1">Nucleus</location>
    </subcellularLocation>
</comment>
<reference evidence="7" key="2">
    <citation type="submission" date="2025-09" db="UniProtKB">
        <authorList>
            <consortium name="Ensembl"/>
        </authorList>
    </citation>
    <scope>IDENTIFICATION</scope>
</reference>
<keyword evidence="2" id="KW-0677">Repeat</keyword>
<dbReference type="AlphaFoldDB" id="A0A8P4GPJ4"/>
<evidence type="ECO:0000256" key="6">
    <source>
        <dbReference type="ARBA" id="ARBA00023242"/>
    </source>
</evidence>
<dbReference type="Pfam" id="PF02946">
    <property type="entry name" value="GTF2I"/>
    <property type="match status" value="1"/>
</dbReference>
<dbReference type="PROSITE" id="PS51139">
    <property type="entry name" value="GTF2I"/>
    <property type="match status" value="1"/>
</dbReference>
<sequence>MADPILFKPSRYRRCVIQQSSHVTVVFHWSAEKSKWLHFLLFSVEKQHFKMERGAAGSSGRLPYQALVNQTLDIEVKGLPNDFTLKKPSFYGRKQLEMILKAAEQISFQISAAAKPLHSSVEEAVAEAVPIIEGNELISVIWFPFKGTSNACSVCGADFYDPDKNRKRKWRSWSQCLVCHGWSHTACGFKRNMCAKCHTE</sequence>
<keyword evidence="8" id="KW-1185">Reference proteome</keyword>
<accession>A0A8P4GPJ4</accession>
<evidence type="ECO:0000256" key="5">
    <source>
        <dbReference type="ARBA" id="ARBA00023163"/>
    </source>
</evidence>
<proteinExistence type="predicted"/>
<dbReference type="InterPro" id="IPR004212">
    <property type="entry name" value="GTF2I"/>
</dbReference>
<organism evidence="7 8">
    <name type="scientific">Dicentrarchus labrax</name>
    <name type="common">European seabass</name>
    <name type="synonym">Morone labrax</name>
    <dbReference type="NCBI Taxonomy" id="13489"/>
    <lineage>
        <taxon>Eukaryota</taxon>
        <taxon>Metazoa</taxon>
        <taxon>Chordata</taxon>
        <taxon>Craniata</taxon>
        <taxon>Vertebrata</taxon>
        <taxon>Euteleostomi</taxon>
        <taxon>Actinopterygii</taxon>
        <taxon>Neopterygii</taxon>
        <taxon>Teleostei</taxon>
        <taxon>Neoteleostei</taxon>
        <taxon>Acanthomorphata</taxon>
        <taxon>Eupercaria</taxon>
        <taxon>Moronidae</taxon>
        <taxon>Dicentrarchus</taxon>
    </lineage>
</organism>
<dbReference type="GO" id="GO:0003677">
    <property type="term" value="F:DNA binding"/>
    <property type="evidence" value="ECO:0007669"/>
    <property type="project" value="UniProtKB-KW"/>
</dbReference>
<dbReference type="InterPro" id="IPR036647">
    <property type="entry name" value="GTF2I-like_rpt_sf"/>
</dbReference>
<evidence type="ECO:0000256" key="3">
    <source>
        <dbReference type="ARBA" id="ARBA00023015"/>
    </source>
</evidence>
<protein>
    <submittedName>
        <fullName evidence="7">Uncharacterized protein</fullName>
    </submittedName>
</protein>
<keyword evidence="3" id="KW-0805">Transcription regulation</keyword>
<keyword evidence="5" id="KW-0804">Transcription</keyword>
<keyword evidence="6" id="KW-0539">Nucleus</keyword>
<evidence type="ECO:0000256" key="2">
    <source>
        <dbReference type="ARBA" id="ARBA00022737"/>
    </source>
</evidence>
<dbReference type="SUPFAM" id="SSF117773">
    <property type="entry name" value="GTF2I-like repeat"/>
    <property type="match status" value="1"/>
</dbReference>
<evidence type="ECO:0000313" key="8">
    <source>
        <dbReference type="Proteomes" id="UP000694389"/>
    </source>
</evidence>
<name>A0A8P4GPJ4_DICLA</name>
<evidence type="ECO:0000313" key="7">
    <source>
        <dbReference type="Ensembl" id="ENSDLAP00005083983.1"/>
    </source>
</evidence>
<keyword evidence="4" id="KW-0238">DNA-binding</keyword>
<reference evidence="7" key="1">
    <citation type="submission" date="2025-08" db="UniProtKB">
        <authorList>
            <consortium name="Ensembl"/>
        </authorList>
    </citation>
    <scope>IDENTIFICATION</scope>
</reference>